<evidence type="ECO:0000313" key="6">
    <source>
        <dbReference type="Proteomes" id="UP000037460"/>
    </source>
</evidence>
<keyword evidence="6" id="KW-1185">Reference proteome</keyword>
<keyword evidence="1" id="KW-0677">Repeat</keyword>
<feature type="region of interest" description="Disordered" evidence="4">
    <location>
        <begin position="248"/>
        <end position="289"/>
    </location>
</feature>
<evidence type="ECO:0000256" key="1">
    <source>
        <dbReference type="ARBA" id="ARBA00022737"/>
    </source>
</evidence>
<evidence type="ECO:0000256" key="2">
    <source>
        <dbReference type="ARBA" id="ARBA00023043"/>
    </source>
</evidence>
<name>A0A0M0K687_9EUKA</name>
<dbReference type="OrthoDB" id="341259at2759"/>
<comment type="caution">
    <text evidence="5">The sequence shown here is derived from an EMBL/GenBank/DDBJ whole genome shotgun (WGS) entry which is preliminary data.</text>
</comment>
<dbReference type="InterPro" id="IPR036770">
    <property type="entry name" value="Ankyrin_rpt-contain_sf"/>
</dbReference>
<feature type="region of interest" description="Disordered" evidence="4">
    <location>
        <begin position="334"/>
        <end position="385"/>
    </location>
</feature>
<dbReference type="Pfam" id="PF12796">
    <property type="entry name" value="Ank_2"/>
    <property type="match status" value="1"/>
</dbReference>
<dbReference type="Gene3D" id="1.25.40.20">
    <property type="entry name" value="Ankyrin repeat-containing domain"/>
    <property type="match status" value="2"/>
</dbReference>
<dbReference type="EMBL" id="JWZX01001327">
    <property type="protein sequence ID" value="KOO34107.1"/>
    <property type="molecule type" value="Genomic_DNA"/>
</dbReference>
<dbReference type="SUPFAM" id="SSF48403">
    <property type="entry name" value="Ankyrin repeat"/>
    <property type="match status" value="1"/>
</dbReference>
<sequence length="385" mass="41220">MPKHGGRGRAGAGVISAADAMSDSMGKAVCEAARNGNEAELTRLIERGGNVNWHNPEDGGWTALMLASNKGHEGCVRLLLETEAIEVDDTDPAYGQTALMKASSRGHLAIAKRLLEGGADRLFEDERDVPGYKSGYTAIDCARENGHSEVVALLSEPRYAMKTERAERLERSGRAVLGTRRRRMAGRRRTNGGQGSILPQPSQQVWIVHPRAGREGDNQELVGTTRYPVGLPQPARTALHASAHHGATLPHRYPVGLPQPARTAGRREQGSSRPGGGRLRPPGSSAGDRCALAALPRGAAPDRAPRVARQGQGRVEKVRLVRLAEARVCVEGRPSTQPGQVHGRREARAAGARAAREEGQGCLLRARPAREDGSRARLHPLGGLQ</sequence>
<evidence type="ECO:0000256" key="3">
    <source>
        <dbReference type="PROSITE-ProRule" id="PRU00023"/>
    </source>
</evidence>
<dbReference type="InterPro" id="IPR002110">
    <property type="entry name" value="Ankyrin_rpt"/>
</dbReference>
<accession>A0A0M0K687</accession>
<reference evidence="6" key="1">
    <citation type="journal article" date="2015" name="PLoS Genet.">
        <title>Genome Sequence and Transcriptome Analyses of Chrysochromulina tobin: Metabolic Tools for Enhanced Algal Fitness in the Prominent Order Prymnesiales (Haptophyceae).</title>
        <authorList>
            <person name="Hovde B.T."/>
            <person name="Deodato C.R."/>
            <person name="Hunsperger H.M."/>
            <person name="Ryken S.A."/>
            <person name="Yost W."/>
            <person name="Jha R.K."/>
            <person name="Patterson J."/>
            <person name="Monnat R.J. Jr."/>
            <person name="Barlow S.B."/>
            <person name="Starkenburg S.R."/>
            <person name="Cattolico R.A."/>
        </authorList>
    </citation>
    <scope>NUCLEOTIDE SEQUENCE</scope>
    <source>
        <strain evidence="6">CCMP291</strain>
    </source>
</reference>
<dbReference type="PROSITE" id="PS50088">
    <property type="entry name" value="ANK_REPEAT"/>
    <property type="match status" value="1"/>
</dbReference>
<dbReference type="AlphaFoldDB" id="A0A0M0K687"/>
<dbReference type="PANTHER" id="PTHR24171:SF9">
    <property type="entry name" value="ANKYRIN REPEAT DOMAIN-CONTAINING PROTEIN 39"/>
    <property type="match status" value="1"/>
</dbReference>
<evidence type="ECO:0000313" key="5">
    <source>
        <dbReference type="EMBL" id="KOO34107.1"/>
    </source>
</evidence>
<dbReference type="PANTHER" id="PTHR24171">
    <property type="entry name" value="ANKYRIN REPEAT DOMAIN-CONTAINING PROTEIN 39-RELATED"/>
    <property type="match status" value="1"/>
</dbReference>
<dbReference type="Proteomes" id="UP000037460">
    <property type="component" value="Unassembled WGS sequence"/>
</dbReference>
<keyword evidence="2 3" id="KW-0040">ANK repeat</keyword>
<feature type="repeat" description="ANK" evidence="3">
    <location>
        <begin position="94"/>
        <end position="126"/>
    </location>
</feature>
<gene>
    <name evidence="5" type="ORF">Ctob_014785</name>
</gene>
<protein>
    <submittedName>
        <fullName evidence="5">Ankyrin repeat-containing protein</fullName>
    </submittedName>
</protein>
<feature type="compositionally biased region" description="Basic and acidic residues" evidence="4">
    <location>
        <begin position="343"/>
        <end position="359"/>
    </location>
</feature>
<proteinExistence type="predicted"/>
<evidence type="ECO:0000256" key="4">
    <source>
        <dbReference type="SAM" id="MobiDB-lite"/>
    </source>
</evidence>
<feature type="region of interest" description="Disordered" evidence="4">
    <location>
        <begin position="181"/>
        <end position="202"/>
    </location>
</feature>
<feature type="compositionally biased region" description="Basic residues" evidence="4">
    <location>
        <begin position="181"/>
        <end position="190"/>
    </location>
</feature>
<dbReference type="SMART" id="SM00248">
    <property type="entry name" value="ANK"/>
    <property type="match status" value="4"/>
</dbReference>
<dbReference type="PROSITE" id="PS50297">
    <property type="entry name" value="ANK_REP_REGION"/>
    <property type="match status" value="1"/>
</dbReference>
<organism evidence="5 6">
    <name type="scientific">Chrysochromulina tobinii</name>
    <dbReference type="NCBI Taxonomy" id="1460289"/>
    <lineage>
        <taxon>Eukaryota</taxon>
        <taxon>Haptista</taxon>
        <taxon>Haptophyta</taxon>
        <taxon>Prymnesiophyceae</taxon>
        <taxon>Prymnesiales</taxon>
        <taxon>Chrysochromulinaceae</taxon>
        <taxon>Chrysochromulina</taxon>
    </lineage>
</organism>